<evidence type="ECO:0000256" key="10">
    <source>
        <dbReference type="SAM" id="Phobius"/>
    </source>
</evidence>
<dbReference type="PANTHER" id="PTHR42878:SF7">
    <property type="entry name" value="SENSOR HISTIDINE KINASE GLRK"/>
    <property type="match status" value="1"/>
</dbReference>
<dbReference type="InterPro" id="IPR036097">
    <property type="entry name" value="HisK_dim/P_sf"/>
</dbReference>
<dbReference type="CDD" id="cd00075">
    <property type="entry name" value="HATPase"/>
    <property type="match status" value="1"/>
</dbReference>
<dbReference type="PRINTS" id="PR00344">
    <property type="entry name" value="BCTRLSENSOR"/>
</dbReference>
<dbReference type="Proteomes" id="UP000237968">
    <property type="component" value="Unassembled WGS sequence"/>
</dbReference>
<organism evidence="12 13">
    <name type="scientific">Enhygromyxa salina</name>
    <dbReference type="NCBI Taxonomy" id="215803"/>
    <lineage>
        <taxon>Bacteria</taxon>
        <taxon>Pseudomonadati</taxon>
        <taxon>Myxococcota</taxon>
        <taxon>Polyangia</taxon>
        <taxon>Nannocystales</taxon>
        <taxon>Nannocystaceae</taxon>
        <taxon>Enhygromyxa</taxon>
    </lineage>
</organism>
<evidence type="ECO:0000256" key="5">
    <source>
        <dbReference type="ARBA" id="ARBA00022741"/>
    </source>
</evidence>
<keyword evidence="10" id="KW-1133">Transmembrane helix</keyword>
<name>A0A2S9XMI1_9BACT</name>
<dbReference type="InterPro" id="IPR050351">
    <property type="entry name" value="BphY/WalK/GraS-like"/>
</dbReference>
<dbReference type="Pfam" id="PF00512">
    <property type="entry name" value="HisKA"/>
    <property type="match status" value="1"/>
</dbReference>
<dbReference type="Gene3D" id="1.10.287.130">
    <property type="match status" value="1"/>
</dbReference>
<evidence type="ECO:0000259" key="11">
    <source>
        <dbReference type="PROSITE" id="PS50109"/>
    </source>
</evidence>
<dbReference type="GO" id="GO:0000156">
    <property type="term" value="F:phosphorelay response regulator activity"/>
    <property type="evidence" value="ECO:0007669"/>
    <property type="project" value="TreeGrafter"/>
</dbReference>
<dbReference type="InterPro" id="IPR003594">
    <property type="entry name" value="HATPase_dom"/>
</dbReference>
<dbReference type="Pfam" id="PF02518">
    <property type="entry name" value="HATPase_c"/>
    <property type="match status" value="1"/>
</dbReference>
<evidence type="ECO:0000256" key="9">
    <source>
        <dbReference type="SAM" id="MobiDB-lite"/>
    </source>
</evidence>
<dbReference type="OrthoDB" id="9805967at2"/>
<keyword evidence="10" id="KW-0472">Membrane</keyword>
<keyword evidence="3" id="KW-0597">Phosphoprotein</keyword>
<dbReference type="PANTHER" id="PTHR42878">
    <property type="entry name" value="TWO-COMPONENT HISTIDINE KINASE"/>
    <property type="match status" value="1"/>
</dbReference>
<dbReference type="InterPro" id="IPR004358">
    <property type="entry name" value="Sig_transdc_His_kin-like_C"/>
</dbReference>
<dbReference type="SUPFAM" id="SSF47384">
    <property type="entry name" value="Homodimeric domain of signal transducing histidine kinase"/>
    <property type="match status" value="1"/>
</dbReference>
<comment type="caution">
    <text evidence="12">The sequence shown here is derived from an EMBL/GenBank/DDBJ whole genome shotgun (WGS) entry which is preliminary data.</text>
</comment>
<dbReference type="Gene3D" id="3.30.565.10">
    <property type="entry name" value="Histidine kinase-like ATPase, C-terminal domain"/>
    <property type="match status" value="1"/>
</dbReference>
<dbReference type="GO" id="GO:0005524">
    <property type="term" value="F:ATP binding"/>
    <property type="evidence" value="ECO:0007669"/>
    <property type="project" value="UniProtKB-KW"/>
</dbReference>
<dbReference type="GO" id="GO:0030295">
    <property type="term" value="F:protein kinase activator activity"/>
    <property type="evidence" value="ECO:0007669"/>
    <property type="project" value="TreeGrafter"/>
</dbReference>
<dbReference type="InterPro" id="IPR036890">
    <property type="entry name" value="HATPase_C_sf"/>
</dbReference>
<feature type="compositionally biased region" description="Pro residues" evidence="9">
    <location>
        <begin position="164"/>
        <end position="173"/>
    </location>
</feature>
<dbReference type="SMART" id="SM00387">
    <property type="entry name" value="HATPase_c"/>
    <property type="match status" value="1"/>
</dbReference>
<keyword evidence="8" id="KW-0902">Two-component regulatory system</keyword>
<dbReference type="EC" id="2.7.13.3" evidence="2"/>
<evidence type="ECO:0000313" key="12">
    <source>
        <dbReference type="EMBL" id="PRP94063.1"/>
    </source>
</evidence>
<feature type="domain" description="Histidine kinase" evidence="11">
    <location>
        <begin position="242"/>
        <end position="445"/>
    </location>
</feature>
<gene>
    <name evidence="12" type="primary">zraS_3</name>
    <name evidence="12" type="ORF">ENSA5_41750</name>
</gene>
<evidence type="ECO:0000256" key="3">
    <source>
        <dbReference type="ARBA" id="ARBA00022553"/>
    </source>
</evidence>
<evidence type="ECO:0000256" key="1">
    <source>
        <dbReference type="ARBA" id="ARBA00000085"/>
    </source>
</evidence>
<keyword evidence="13" id="KW-1185">Reference proteome</keyword>
<feature type="transmembrane region" description="Helical" evidence="10">
    <location>
        <begin position="21"/>
        <end position="43"/>
    </location>
</feature>
<dbReference type="AlphaFoldDB" id="A0A2S9XMI1"/>
<feature type="region of interest" description="Disordered" evidence="9">
    <location>
        <begin position="142"/>
        <end position="174"/>
    </location>
</feature>
<evidence type="ECO:0000256" key="8">
    <source>
        <dbReference type="ARBA" id="ARBA00023012"/>
    </source>
</evidence>
<accession>A0A2S9XMI1</accession>
<reference evidence="12 13" key="1">
    <citation type="submission" date="2018-03" db="EMBL/GenBank/DDBJ databases">
        <title>Draft Genome Sequences of the Obligatory Marine Myxobacteria Enhygromyxa salina SWB005.</title>
        <authorList>
            <person name="Poehlein A."/>
            <person name="Moghaddam J.A."/>
            <person name="Harms H."/>
            <person name="Alanjari M."/>
            <person name="Koenig G.M."/>
            <person name="Daniel R."/>
            <person name="Schaeberle T.F."/>
        </authorList>
    </citation>
    <scope>NUCLEOTIDE SEQUENCE [LARGE SCALE GENOMIC DNA]</scope>
    <source>
        <strain evidence="12 13">SWB005</strain>
    </source>
</reference>
<dbReference type="PROSITE" id="PS50109">
    <property type="entry name" value="HIS_KIN"/>
    <property type="match status" value="1"/>
</dbReference>
<dbReference type="InterPro" id="IPR005467">
    <property type="entry name" value="His_kinase_dom"/>
</dbReference>
<proteinExistence type="predicted"/>
<comment type="catalytic activity">
    <reaction evidence="1">
        <text>ATP + protein L-histidine = ADP + protein N-phospho-L-histidine.</text>
        <dbReference type="EC" id="2.7.13.3"/>
    </reaction>
</comment>
<evidence type="ECO:0000256" key="2">
    <source>
        <dbReference type="ARBA" id="ARBA00012438"/>
    </source>
</evidence>
<dbReference type="CDD" id="cd00082">
    <property type="entry name" value="HisKA"/>
    <property type="match status" value="1"/>
</dbReference>
<dbReference type="InterPro" id="IPR003661">
    <property type="entry name" value="HisK_dim/P_dom"/>
</dbReference>
<keyword evidence="6" id="KW-0418">Kinase</keyword>
<evidence type="ECO:0000256" key="4">
    <source>
        <dbReference type="ARBA" id="ARBA00022679"/>
    </source>
</evidence>
<dbReference type="SMART" id="SM00388">
    <property type="entry name" value="HisKA"/>
    <property type="match status" value="1"/>
</dbReference>
<evidence type="ECO:0000256" key="7">
    <source>
        <dbReference type="ARBA" id="ARBA00022840"/>
    </source>
</evidence>
<keyword evidence="7" id="KW-0067">ATP-binding</keyword>
<feature type="compositionally biased region" description="Basic and acidic residues" evidence="9">
    <location>
        <begin position="147"/>
        <end position="159"/>
    </location>
</feature>
<dbReference type="SUPFAM" id="SSF55874">
    <property type="entry name" value="ATPase domain of HSP90 chaperone/DNA topoisomerase II/histidine kinase"/>
    <property type="match status" value="1"/>
</dbReference>
<dbReference type="GO" id="GO:0000155">
    <property type="term" value="F:phosphorelay sensor kinase activity"/>
    <property type="evidence" value="ECO:0007669"/>
    <property type="project" value="InterPro"/>
</dbReference>
<keyword evidence="10" id="KW-0812">Transmembrane</keyword>
<dbReference type="EMBL" id="PVNK01000180">
    <property type="protein sequence ID" value="PRP94063.1"/>
    <property type="molecule type" value="Genomic_DNA"/>
</dbReference>
<keyword evidence="5" id="KW-0547">Nucleotide-binding</keyword>
<keyword evidence="4 12" id="KW-0808">Transferase</keyword>
<protein>
    <recommendedName>
        <fullName evidence="2">histidine kinase</fullName>
        <ecNumber evidence="2">2.7.13.3</ecNumber>
    </recommendedName>
</protein>
<dbReference type="GO" id="GO:0007234">
    <property type="term" value="P:osmosensory signaling via phosphorelay pathway"/>
    <property type="evidence" value="ECO:0007669"/>
    <property type="project" value="TreeGrafter"/>
</dbReference>
<sequence>MPALFKTSDKRRASPSQRLRVGFVLVGLTFAAVLLAVTGSSFLGARGLSEAVTRGQAAVIRSGLSDVQHGWVRNPSQADLEALVADLEQLDLGVRYVGLSYPDDPGPEVGEPTHMPTDHEMRALVREGVVEYGEIVQVVVPLAPGAHGDRPPPDGAQRDRPRRAGPPGPPPPDGHLIVEFEPVMRAELQARSRRELSVGIAGALVMAIASLVFWRMSLDAESSQHKLQSQRQLATLGEMSAVLAHELRNPLASLKGHAQLLQERLDRDHADEHTRAKAGRVVAEARRLEDLTHGLLAFVRVGEIIREQASPTAIVESAAVDLERERVKIHAEAAPPSWALDGQRMQQVLANLIDNALQASEDQPVTVEISRRGGALEFIVRDRGPGIPPDQRERIFEPFHTTRTQGTGLGLAVSRRIVELHDGELTVGDNPGGGAAFTVRVPRGEETTKT</sequence>
<evidence type="ECO:0000256" key="6">
    <source>
        <dbReference type="ARBA" id="ARBA00022777"/>
    </source>
</evidence>
<evidence type="ECO:0000313" key="13">
    <source>
        <dbReference type="Proteomes" id="UP000237968"/>
    </source>
</evidence>